<dbReference type="GO" id="GO:0003723">
    <property type="term" value="F:RNA binding"/>
    <property type="evidence" value="ECO:0007669"/>
    <property type="project" value="UniProtKB-KW"/>
</dbReference>
<evidence type="ECO:0000259" key="3">
    <source>
        <dbReference type="PROSITE" id="PS50994"/>
    </source>
</evidence>
<organism evidence="4 5">
    <name type="scientific">Collybiopsis confluens</name>
    <dbReference type="NCBI Taxonomy" id="2823264"/>
    <lineage>
        <taxon>Eukaryota</taxon>
        <taxon>Fungi</taxon>
        <taxon>Dikarya</taxon>
        <taxon>Basidiomycota</taxon>
        <taxon>Agaricomycotina</taxon>
        <taxon>Agaricomycetes</taxon>
        <taxon>Agaricomycetidae</taxon>
        <taxon>Agaricales</taxon>
        <taxon>Marasmiineae</taxon>
        <taxon>Omphalotaceae</taxon>
        <taxon>Collybiopsis</taxon>
    </lineage>
</organism>
<dbReference type="AlphaFoldDB" id="A0A8H5LZY5"/>
<dbReference type="GO" id="GO:0005634">
    <property type="term" value="C:nucleus"/>
    <property type="evidence" value="ECO:0007669"/>
    <property type="project" value="UniProtKB-ARBA"/>
</dbReference>
<dbReference type="OrthoDB" id="3252187at2759"/>
<dbReference type="InterPro" id="IPR012337">
    <property type="entry name" value="RNaseH-like_sf"/>
</dbReference>
<dbReference type="Proteomes" id="UP000518752">
    <property type="component" value="Unassembled WGS sequence"/>
</dbReference>
<keyword evidence="1" id="KW-0694">RNA-binding</keyword>
<reference evidence="4 5" key="1">
    <citation type="journal article" date="2020" name="ISME J.">
        <title>Uncovering the hidden diversity of litter-decomposition mechanisms in mushroom-forming fungi.</title>
        <authorList>
            <person name="Floudas D."/>
            <person name="Bentzer J."/>
            <person name="Ahren D."/>
            <person name="Johansson T."/>
            <person name="Persson P."/>
            <person name="Tunlid A."/>
        </authorList>
    </citation>
    <scope>NUCLEOTIDE SEQUENCE [LARGE SCALE GENOMIC DNA]</scope>
    <source>
        <strain evidence="4 5">CBS 406.79</strain>
    </source>
</reference>
<proteinExistence type="predicted"/>
<evidence type="ECO:0000313" key="4">
    <source>
        <dbReference type="EMBL" id="KAF5375758.1"/>
    </source>
</evidence>
<dbReference type="InterPro" id="IPR001584">
    <property type="entry name" value="Integrase_cat-core"/>
</dbReference>
<dbReference type="PANTHER" id="PTHR46791:SF5">
    <property type="entry name" value="CLR5 DOMAIN-CONTAINING PROTEIN-RELATED"/>
    <property type="match status" value="1"/>
</dbReference>
<feature type="signal peptide" evidence="2">
    <location>
        <begin position="1"/>
        <end position="21"/>
    </location>
</feature>
<gene>
    <name evidence="4" type="ORF">D9757_008998</name>
</gene>
<dbReference type="GO" id="GO:0015074">
    <property type="term" value="P:DNA integration"/>
    <property type="evidence" value="ECO:0007669"/>
    <property type="project" value="InterPro"/>
</dbReference>
<dbReference type="InterPro" id="IPR058913">
    <property type="entry name" value="Integrase_dom_put"/>
</dbReference>
<dbReference type="PROSITE" id="PS50994">
    <property type="entry name" value="INTEGRASE"/>
    <property type="match status" value="1"/>
</dbReference>
<evidence type="ECO:0000313" key="5">
    <source>
        <dbReference type="Proteomes" id="UP000518752"/>
    </source>
</evidence>
<dbReference type="Pfam" id="PF24764">
    <property type="entry name" value="rva_4"/>
    <property type="match status" value="1"/>
</dbReference>
<feature type="domain" description="Integrase catalytic" evidence="3">
    <location>
        <begin position="297"/>
        <end position="378"/>
    </location>
</feature>
<keyword evidence="5" id="KW-1185">Reference proteome</keyword>
<comment type="caution">
    <text evidence="4">The sequence shown here is derived from an EMBL/GenBank/DDBJ whole genome shotgun (WGS) entry which is preliminary data.</text>
</comment>
<accession>A0A8H5LZY5</accession>
<feature type="chain" id="PRO_5034954531" description="Integrase catalytic domain-containing protein" evidence="2">
    <location>
        <begin position="22"/>
        <end position="594"/>
    </location>
</feature>
<sequence length="594" mass="67377">MRLLFLSLILLIFLCGGVTLATPPSIQELHDRFQKEYEKFVDLVNEAHIREPAPDCFLLELLGEELGHFQSLVSQNSQVFDATELLTVQSSVELMLHDVRILHGRSLEVSHNGQLEVVWKEKLGNRGRPRIVIDRDFLAWAYRLRSSAGIARFLGISRTTVRQALLDYNIASPGLPPFPVEDDEPSVVPEFIQGSSGDHYTTSVPVSQTLAGPANNATHSSRPSDASYLSSIDDEALDMEIRRLHMAFPRAGLRMLDGMLRQGGIIVPQDRISLSLYRVDPVKRVFDRVRLKRRGYSVPGPNSLWHHDGQHGLIRWGVVIHGFIDGFSRLVTGLRASPNNLAATVLSLFLESTAKYGIPSRLRGDHGVENVLVAAFMESTRGERRGSYIWGRSVHNTRIERLWADVTIGVGDTWHQRFTELEVSHDLQINNPNHLWLLHHLFLPTINFHLQVWARSWNFHPIAIRNSSNQRPEEMFGFGMLLHGLRGEPLAQHLSQEELELYGIDWDAYQEESILRHLRRNYADEGASSWLGRRGPPSELNEVNVMEPLTVLSDEDIAVLDSFVASIPRESTSQEVAHLWRQALIISRILRPHF</sequence>
<dbReference type="SUPFAM" id="SSF53098">
    <property type="entry name" value="Ribonuclease H-like"/>
    <property type="match status" value="1"/>
</dbReference>
<evidence type="ECO:0000256" key="2">
    <source>
        <dbReference type="SAM" id="SignalP"/>
    </source>
</evidence>
<evidence type="ECO:0000256" key="1">
    <source>
        <dbReference type="ARBA" id="ARBA00022884"/>
    </source>
</evidence>
<name>A0A8H5LZY5_9AGAR</name>
<dbReference type="EMBL" id="JAACJN010000095">
    <property type="protein sequence ID" value="KAF5375758.1"/>
    <property type="molecule type" value="Genomic_DNA"/>
</dbReference>
<keyword evidence="2" id="KW-0732">Signal</keyword>
<dbReference type="PANTHER" id="PTHR46791">
    <property type="entry name" value="EXPRESSED PROTEIN"/>
    <property type="match status" value="1"/>
</dbReference>
<protein>
    <recommendedName>
        <fullName evidence="3">Integrase catalytic domain-containing protein</fullName>
    </recommendedName>
</protein>